<dbReference type="OrthoDB" id="7439590at2"/>
<dbReference type="EMBL" id="NFZT01000001">
    <property type="protein sequence ID" value="OWV33583.1"/>
    <property type="molecule type" value="Genomic_DNA"/>
</dbReference>
<keyword evidence="4" id="KW-1185">Reference proteome</keyword>
<dbReference type="AlphaFoldDB" id="A0A219B612"/>
<feature type="signal peptide" evidence="1">
    <location>
        <begin position="1"/>
        <end position="28"/>
    </location>
</feature>
<dbReference type="RefSeq" id="WP_088712356.1">
    <property type="nucleotide sequence ID" value="NZ_NFZT01000001.1"/>
</dbReference>
<feature type="domain" description="Alginate export" evidence="2">
    <location>
        <begin position="41"/>
        <end position="448"/>
    </location>
</feature>
<evidence type="ECO:0000256" key="1">
    <source>
        <dbReference type="SAM" id="SignalP"/>
    </source>
</evidence>
<feature type="chain" id="PRO_5012691042" description="Alginate export domain-containing protein" evidence="1">
    <location>
        <begin position="29"/>
        <end position="462"/>
    </location>
</feature>
<evidence type="ECO:0000259" key="2">
    <source>
        <dbReference type="Pfam" id="PF13372"/>
    </source>
</evidence>
<protein>
    <recommendedName>
        <fullName evidence="2">Alginate export domain-containing protein</fullName>
    </recommendedName>
</protein>
<comment type="caution">
    <text evidence="3">The sequence shown here is derived from an EMBL/GenBank/DDBJ whole genome shotgun (WGS) entry which is preliminary data.</text>
</comment>
<accession>A0A219B612</accession>
<sequence length="462" mass="49159">MNISPRRSSSLLAGFFCCTAGFSTPGLAGPLQDALGNPDGLTIGGSIRPRVEVIDGQFRPGKNDEDAFVSIRTIVAGEYDFGGFRLGGELRDARGYAYSDGASIGVSDVNALEPLQFYAAVDAEGVIADGDALSLIGGRTTLDIGSGRVIGEPGFANSVNSFTGGQLRWKSAAGDEFIGLFVMPSNRQPTDADSIEDNEVDWDVTNDDIQLYGAHFRKADLIPGLAGEIYAFGLSEDDSTGSNTRNRDFVTYGARLVGKPGGGAVDVDFELIRQTGDTRASAAPTDLTDVDVDAWFAHGEVGYAIASPGKPRLFVFADYGTGDDPATADQEGFDKLYGKRRGDFGPTGLYGLLSRENIASVGFGATAKPFDGFDAEATFRGAWLDEKTDSFAATKVRDASGNSGDFAGTQLALRTRYWLVPQRYRLEVGGVYFTKGEFLETAPNANRNGDTRYGYVALTASF</sequence>
<keyword evidence="1" id="KW-0732">Signal</keyword>
<gene>
    <name evidence="3" type="ORF">B5C34_08995</name>
</gene>
<reference evidence="4" key="1">
    <citation type="submission" date="2017-05" db="EMBL/GenBank/DDBJ databases">
        <authorList>
            <person name="Lin X."/>
        </authorList>
    </citation>
    <scope>NUCLEOTIDE SEQUENCE [LARGE SCALE GENOMIC DNA]</scope>
    <source>
        <strain evidence="4">JLT2012</strain>
    </source>
</reference>
<organism evidence="3 4">
    <name type="scientific">Pacificimonas flava</name>
    <dbReference type="NCBI Taxonomy" id="1234595"/>
    <lineage>
        <taxon>Bacteria</taxon>
        <taxon>Pseudomonadati</taxon>
        <taxon>Pseudomonadota</taxon>
        <taxon>Alphaproteobacteria</taxon>
        <taxon>Sphingomonadales</taxon>
        <taxon>Sphingosinicellaceae</taxon>
        <taxon>Pacificimonas</taxon>
    </lineage>
</organism>
<proteinExistence type="predicted"/>
<evidence type="ECO:0000313" key="3">
    <source>
        <dbReference type="EMBL" id="OWV33583.1"/>
    </source>
</evidence>
<dbReference type="Proteomes" id="UP000198462">
    <property type="component" value="Unassembled WGS sequence"/>
</dbReference>
<dbReference type="InterPro" id="IPR025388">
    <property type="entry name" value="Alginate_export_dom"/>
</dbReference>
<name>A0A219B612_9SPHN</name>
<dbReference type="Pfam" id="PF13372">
    <property type="entry name" value="Alginate_exp"/>
    <property type="match status" value="1"/>
</dbReference>
<evidence type="ECO:0000313" key="4">
    <source>
        <dbReference type="Proteomes" id="UP000198462"/>
    </source>
</evidence>